<keyword evidence="2" id="KW-1185">Reference proteome</keyword>
<reference evidence="1 2" key="1">
    <citation type="submission" date="2020-06" db="EMBL/GenBank/DDBJ databases">
        <title>Transcriptomic and genomic resources for Thalictrum thalictroides and T. hernandezii: Facilitating candidate gene discovery in an emerging model plant lineage.</title>
        <authorList>
            <person name="Arias T."/>
            <person name="Riano-Pachon D.M."/>
            <person name="Di Stilio V.S."/>
        </authorList>
    </citation>
    <scope>NUCLEOTIDE SEQUENCE [LARGE SCALE GENOMIC DNA]</scope>
    <source>
        <strain evidence="2">cv. WT478/WT964</strain>
        <tissue evidence="1">Leaves</tissue>
    </source>
</reference>
<feature type="non-terminal residue" evidence="1">
    <location>
        <position position="1"/>
    </location>
</feature>
<comment type="caution">
    <text evidence="1">The sequence shown here is derived from an EMBL/GenBank/DDBJ whole genome shotgun (WGS) entry which is preliminary data.</text>
</comment>
<dbReference type="Proteomes" id="UP000554482">
    <property type="component" value="Unassembled WGS sequence"/>
</dbReference>
<gene>
    <name evidence="1" type="ORF">FRX31_024616</name>
</gene>
<name>A0A7J6VM20_THATH</name>
<evidence type="ECO:0000313" key="1">
    <source>
        <dbReference type="EMBL" id="KAF5185797.1"/>
    </source>
</evidence>
<protein>
    <submittedName>
        <fullName evidence="1">Uncharacterized protein</fullName>
    </submittedName>
</protein>
<proteinExistence type="predicted"/>
<sequence>FKLIQISISRANKLKSAQAPSSYNWVERVIFILSHMHVHGRECLLAILPCKQRYALDCKQGTLQWVLVKDVSSKRSLI</sequence>
<accession>A0A7J6VM20</accession>
<evidence type="ECO:0000313" key="2">
    <source>
        <dbReference type="Proteomes" id="UP000554482"/>
    </source>
</evidence>
<dbReference type="AlphaFoldDB" id="A0A7J6VM20"/>
<organism evidence="1 2">
    <name type="scientific">Thalictrum thalictroides</name>
    <name type="common">Rue-anemone</name>
    <name type="synonym">Anemone thalictroides</name>
    <dbReference type="NCBI Taxonomy" id="46969"/>
    <lineage>
        <taxon>Eukaryota</taxon>
        <taxon>Viridiplantae</taxon>
        <taxon>Streptophyta</taxon>
        <taxon>Embryophyta</taxon>
        <taxon>Tracheophyta</taxon>
        <taxon>Spermatophyta</taxon>
        <taxon>Magnoliopsida</taxon>
        <taxon>Ranunculales</taxon>
        <taxon>Ranunculaceae</taxon>
        <taxon>Thalictroideae</taxon>
        <taxon>Thalictrum</taxon>
    </lineage>
</organism>
<dbReference type="EMBL" id="JABWDY010030191">
    <property type="protein sequence ID" value="KAF5185797.1"/>
    <property type="molecule type" value="Genomic_DNA"/>
</dbReference>